<dbReference type="EMBL" id="JADBDZ010000001">
    <property type="protein sequence ID" value="MBE1534540.1"/>
    <property type="molecule type" value="Genomic_DNA"/>
</dbReference>
<organism evidence="2 3">
    <name type="scientific">Actinomadura algeriensis</name>
    <dbReference type="NCBI Taxonomy" id="1679523"/>
    <lineage>
        <taxon>Bacteria</taxon>
        <taxon>Bacillati</taxon>
        <taxon>Actinomycetota</taxon>
        <taxon>Actinomycetes</taxon>
        <taxon>Streptosporangiales</taxon>
        <taxon>Thermomonosporaceae</taxon>
        <taxon>Actinomadura</taxon>
    </lineage>
</organism>
<dbReference type="Proteomes" id="UP000627838">
    <property type="component" value="Unassembled WGS sequence"/>
</dbReference>
<reference evidence="2 3" key="1">
    <citation type="submission" date="2020-10" db="EMBL/GenBank/DDBJ databases">
        <title>Sequencing the genomes of 1000 actinobacteria strains.</title>
        <authorList>
            <person name="Klenk H.-P."/>
        </authorList>
    </citation>
    <scope>NUCLEOTIDE SEQUENCE [LARGE SCALE GENOMIC DNA]</scope>
    <source>
        <strain evidence="2 3">DSM 46744</strain>
    </source>
</reference>
<proteinExistence type="predicted"/>
<comment type="caution">
    <text evidence="2">The sequence shown here is derived from an EMBL/GenBank/DDBJ whole genome shotgun (WGS) entry which is preliminary data.</text>
</comment>
<feature type="region of interest" description="Disordered" evidence="1">
    <location>
        <begin position="1"/>
        <end position="24"/>
    </location>
</feature>
<dbReference type="NCBIfam" id="NF038083">
    <property type="entry name" value="CU044_5270_fam"/>
    <property type="match status" value="1"/>
</dbReference>
<feature type="region of interest" description="Disordered" evidence="1">
    <location>
        <begin position="131"/>
        <end position="150"/>
    </location>
</feature>
<feature type="compositionally biased region" description="Basic and acidic residues" evidence="1">
    <location>
        <begin position="1"/>
        <end position="11"/>
    </location>
</feature>
<evidence type="ECO:0000256" key="1">
    <source>
        <dbReference type="SAM" id="MobiDB-lite"/>
    </source>
</evidence>
<keyword evidence="3" id="KW-1185">Reference proteome</keyword>
<evidence type="ECO:0008006" key="4">
    <source>
        <dbReference type="Google" id="ProtNLM"/>
    </source>
</evidence>
<evidence type="ECO:0000313" key="2">
    <source>
        <dbReference type="EMBL" id="MBE1534540.1"/>
    </source>
</evidence>
<sequence>MNDIDALRDAWDEPAAPSSGARTEARAALMDRTAGRTPARPAARAVRFPRLGARIAAVGALATAAVVGVTVLQSAGGVDENGRPTSAVPGIPAAPVADASELLERAAKSAEARPFTPPRPDQWIYTEYRVRRGDTPNGPLSDDPADTRTNRSWKRADGTVLAYMENGKLEKSPMMPGSSPPQDYASLAKLPTDPDALLKWASTEPEGVTMGTPTAYGKLSAILRDNVLPPKVEAAVFRAIKKIPDVTLVQDKVDTAGRQAIALGRITEGYLHEEILFDPKTYDYLGERAVAIKDNTTEGEDMTRSVRKGDVLRLTVRVKAGIVDEAGQRL</sequence>
<evidence type="ECO:0000313" key="3">
    <source>
        <dbReference type="Proteomes" id="UP000627838"/>
    </source>
</evidence>
<accession>A0ABR9JWN4</accession>
<dbReference type="RefSeq" id="WP_192760896.1">
    <property type="nucleotide sequence ID" value="NZ_JADBDZ010000001.1"/>
</dbReference>
<gene>
    <name evidence="2" type="ORF">H4W34_004373</name>
</gene>
<dbReference type="InterPro" id="IPR047789">
    <property type="entry name" value="CU044_5270-like"/>
</dbReference>
<protein>
    <recommendedName>
        <fullName evidence="4">CU044_5270 family protein</fullName>
    </recommendedName>
</protein>
<name>A0ABR9JWN4_9ACTN</name>